<protein>
    <submittedName>
        <fullName evidence="2">Uncharacterized protein</fullName>
    </submittedName>
</protein>
<gene>
    <name evidence="2" type="ORF">AFUS01_LOCUS11064</name>
</gene>
<keyword evidence="3" id="KW-1185">Reference proteome</keyword>
<evidence type="ECO:0000313" key="2">
    <source>
        <dbReference type="EMBL" id="CAG7721877.1"/>
    </source>
</evidence>
<comment type="caution">
    <text evidence="2">The sequence shown here is derived from an EMBL/GenBank/DDBJ whole genome shotgun (WGS) entry which is preliminary data.</text>
</comment>
<dbReference type="AlphaFoldDB" id="A0A8J2NX33"/>
<evidence type="ECO:0000256" key="1">
    <source>
        <dbReference type="SAM" id="SignalP"/>
    </source>
</evidence>
<sequence>MRHLNYFLHFALFLVVHCQEEPMCEKGALSSHSEKICCNGETYNIRRDIEIQNICNAEPKDENLSYEDSIVTI</sequence>
<evidence type="ECO:0000313" key="3">
    <source>
        <dbReference type="Proteomes" id="UP000708208"/>
    </source>
</evidence>
<accession>A0A8J2NX33</accession>
<feature type="signal peptide" evidence="1">
    <location>
        <begin position="1"/>
        <end position="18"/>
    </location>
</feature>
<dbReference type="Proteomes" id="UP000708208">
    <property type="component" value="Unassembled WGS sequence"/>
</dbReference>
<dbReference type="EMBL" id="CAJVCH010083958">
    <property type="protein sequence ID" value="CAG7721877.1"/>
    <property type="molecule type" value="Genomic_DNA"/>
</dbReference>
<organism evidence="2 3">
    <name type="scientific">Allacma fusca</name>
    <dbReference type="NCBI Taxonomy" id="39272"/>
    <lineage>
        <taxon>Eukaryota</taxon>
        <taxon>Metazoa</taxon>
        <taxon>Ecdysozoa</taxon>
        <taxon>Arthropoda</taxon>
        <taxon>Hexapoda</taxon>
        <taxon>Collembola</taxon>
        <taxon>Symphypleona</taxon>
        <taxon>Sminthuridae</taxon>
        <taxon>Allacma</taxon>
    </lineage>
</organism>
<name>A0A8J2NX33_9HEXA</name>
<keyword evidence="1" id="KW-0732">Signal</keyword>
<reference evidence="2" key="1">
    <citation type="submission" date="2021-06" db="EMBL/GenBank/DDBJ databases">
        <authorList>
            <person name="Hodson N. C."/>
            <person name="Mongue J. A."/>
            <person name="Jaron S. K."/>
        </authorList>
    </citation>
    <scope>NUCLEOTIDE SEQUENCE</scope>
</reference>
<feature type="chain" id="PRO_5035211445" evidence="1">
    <location>
        <begin position="19"/>
        <end position="73"/>
    </location>
</feature>
<proteinExistence type="predicted"/>